<dbReference type="Proteomes" id="UP000193577">
    <property type="component" value="Unassembled WGS sequence"/>
</dbReference>
<reference evidence="1 2" key="1">
    <citation type="submission" date="2017-04" db="EMBL/GenBank/DDBJ databases">
        <title>The new phylogeny of genus Mycobacterium.</title>
        <authorList>
            <person name="Tortoli E."/>
            <person name="Trovato A."/>
            <person name="Cirillo D.M."/>
        </authorList>
    </citation>
    <scope>NUCLEOTIDE SEQUENCE [LARGE SCALE GENOMIC DNA]</scope>
    <source>
        <strain evidence="1 2">KCTC 19819</strain>
    </source>
</reference>
<name>A0AA91PC71_9MYCO</name>
<proteinExistence type="predicted"/>
<comment type="caution">
    <text evidence="1">The sequence shown here is derived from an EMBL/GenBank/DDBJ whole genome shotgun (WGS) entry which is preliminary data.</text>
</comment>
<accession>A0AA91PC71</accession>
<keyword evidence="2" id="KW-1185">Reference proteome</keyword>
<gene>
    <name evidence="1" type="ORF">B8W67_16785</name>
</gene>
<evidence type="ECO:0000313" key="1">
    <source>
        <dbReference type="EMBL" id="OSC30594.1"/>
    </source>
</evidence>
<dbReference type="AlphaFoldDB" id="A0AA91PC71"/>
<organism evidence="1 2">
    <name type="scientific">Mycolicibacillus koreensis</name>
    <dbReference type="NCBI Taxonomy" id="1069220"/>
    <lineage>
        <taxon>Bacteria</taxon>
        <taxon>Bacillati</taxon>
        <taxon>Actinomycetota</taxon>
        <taxon>Actinomycetes</taxon>
        <taxon>Mycobacteriales</taxon>
        <taxon>Mycobacteriaceae</taxon>
        <taxon>Mycolicibacillus</taxon>
    </lineage>
</organism>
<protein>
    <submittedName>
        <fullName evidence="1">Uncharacterized protein</fullName>
    </submittedName>
</protein>
<evidence type="ECO:0000313" key="2">
    <source>
        <dbReference type="Proteomes" id="UP000193577"/>
    </source>
</evidence>
<sequence length="113" mass="12257">MSAMDIDSTWPIPDDLSPQGRKAAEIIRGFLADSGMADHGGGGRFYSPQQWRDRGESYGTGSELIITHDGGDHAGAFNMDYGHETVERLGDLLAADGLYVEGCTNWYSAVYPI</sequence>
<dbReference type="EMBL" id="NCXO01000048">
    <property type="protein sequence ID" value="OSC30594.1"/>
    <property type="molecule type" value="Genomic_DNA"/>
</dbReference>